<evidence type="ECO:0000256" key="1">
    <source>
        <dbReference type="ARBA" id="ARBA00007409"/>
    </source>
</evidence>
<dbReference type="PANTHER" id="PTHR44051">
    <property type="entry name" value="GLUTATHIONE S-TRANSFERASE-RELATED"/>
    <property type="match status" value="1"/>
</dbReference>
<dbReference type="RefSeq" id="XP_006697112.1">
    <property type="nucleotide sequence ID" value="XM_006697049.1"/>
</dbReference>
<dbReference type="SFLD" id="SFLDG01151">
    <property type="entry name" value="Main.2:_Nu-like"/>
    <property type="match status" value="1"/>
</dbReference>
<dbReference type="GO" id="GO:0016740">
    <property type="term" value="F:transferase activity"/>
    <property type="evidence" value="ECO:0007669"/>
    <property type="project" value="UniProtKB-KW"/>
</dbReference>
<dbReference type="GeneID" id="18260860"/>
<dbReference type="AlphaFoldDB" id="G0SH05"/>
<evidence type="ECO:0000259" key="3">
    <source>
        <dbReference type="PROSITE" id="PS50404"/>
    </source>
</evidence>
<keyword evidence="6" id="KW-1185">Reference proteome</keyword>
<dbReference type="SFLD" id="SFLDS00019">
    <property type="entry name" value="Glutathione_Transferase_(cytos"/>
    <property type="match status" value="1"/>
</dbReference>
<protein>
    <submittedName>
        <fullName evidence="5">Glutathione S-transferase-like protein</fullName>
    </submittedName>
</protein>
<dbReference type="InterPro" id="IPR040079">
    <property type="entry name" value="Glutathione_S-Trfase"/>
</dbReference>
<dbReference type="CDD" id="cd10291">
    <property type="entry name" value="GST_C_YfcG_like"/>
    <property type="match status" value="1"/>
</dbReference>
<dbReference type="KEGG" id="cthr:CTHT_0068220"/>
<dbReference type="EMBL" id="GL988047">
    <property type="protein sequence ID" value="EGS17494.1"/>
    <property type="molecule type" value="Genomic_DNA"/>
</dbReference>
<dbReference type="InterPro" id="IPR036282">
    <property type="entry name" value="Glutathione-S-Trfase_C_sf"/>
</dbReference>
<feature type="domain" description="GST C-terminal" evidence="4">
    <location>
        <begin position="100"/>
        <end position="226"/>
    </location>
</feature>
<dbReference type="SUPFAM" id="SSF52833">
    <property type="entry name" value="Thioredoxin-like"/>
    <property type="match status" value="1"/>
</dbReference>
<reference evidence="5 6" key="1">
    <citation type="journal article" date="2011" name="Cell">
        <title>Insight into structure and assembly of the nuclear pore complex by utilizing the genome of a eukaryotic thermophile.</title>
        <authorList>
            <person name="Amlacher S."/>
            <person name="Sarges P."/>
            <person name="Flemming D."/>
            <person name="van Noort V."/>
            <person name="Kunze R."/>
            <person name="Devos D.P."/>
            <person name="Arumugam M."/>
            <person name="Bork P."/>
            <person name="Hurt E."/>
        </authorList>
    </citation>
    <scope>NUCLEOTIDE SEQUENCE [LARGE SCALE GENOMIC DNA]</scope>
    <source>
        <strain evidence="6">DSM 1495 / CBS 144.50 / IMI 039719</strain>
    </source>
</reference>
<organism evidence="6">
    <name type="scientific">Chaetomium thermophilum (strain DSM 1495 / CBS 144.50 / IMI 039719)</name>
    <name type="common">Thermochaetoides thermophila</name>
    <dbReference type="NCBI Taxonomy" id="759272"/>
    <lineage>
        <taxon>Eukaryota</taxon>
        <taxon>Fungi</taxon>
        <taxon>Dikarya</taxon>
        <taxon>Ascomycota</taxon>
        <taxon>Pezizomycotina</taxon>
        <taxon>Sordariomycetes</taxon>
        <taxon>Sordariomycetidae</taxon>
        <taxon>Sordariales</taxon>
        <taxon>Chaetomiaceae</taxon>
        <taxon>Thermochaetoides</taxon>
    </lineage>
</organism>
<dbReference type="Proteomes" id="UP000008066">
    <property type="component" value="Unassembled WGS sequence"/>
</dbReference>
<comment type="similarity">
    <text evidence="1">Belongs to the GST superfamily.</text>
</comment>
<dbReference type="InterPro" id="IPR036249">
    <property type="entry name" value="Thioredoxin-like_sf"/>
</dbReference>
<dbReference type="SUPFAM" id="SSF47616">
    <property type="entry name" value="GST C-terminal domain-like"/>
    <property type="match status" value="1"/>
</dbReference>
<dbReference type="STRING" id="759272.G0SH05"/>
<evidence type="ECO:0000313" key="6">
    <source>
        <dbReference type="Proteomes" id="UP000008066"/>
    </source>
</evidence>
<dbReference type="FunFam" id="3.40.30.10:FF:000172">
    <property type="entry name" value="Glutathione S-transferase GstA"/>
    <property type="match status" value="1"/>
</dbReference>
<feature type="region of interest" description="Disordered" evidence="2">
    <location>
        <begin position="227"/>
        <end position="255"/>
    </location>
</feature>
<feature type="domain" description="GST N-terminal" evidence="3">
    <location>
        <begin position="7"/>
        <end position="93"/>
    </location>
</feature>
<gene>
    <name evidence="5" type="ORF">CTHT_0068220</name>
</gene>
<dbReference type="PANTHER" id="PTHR44051:SF8">
    <property type="entry name" value="GLUTATHIONE S-TRANSFERASE GSTA"/>
    <property type="match status" value="1"/>
</dbReference>
<dbReference type="SFLD" id="SFLDG00358">
    <property type="entry name" value="Main_(cytGST)"/>
    <property type="match status" value="1"/>
</dbReference>
<dbReference type="InterPro" id="IPR010987">
    <property type="entry name" value="Glutathione-S-Trfase_C-like"/>
</dbReference>
<dbReference type="CDD" id="cd03048">
    <property type="entry name" value="GST_N_Ure2p_like"/>
    <property type="match status" value="1"/>
</dbReference>
<dbReference type="HOGENOM" id="CLU_011226_14_0_1"/>
<evidence type="ECO:0000313" key="5">
    <source>
        <dbReference type="EMBL" id="EGS17494.1"/>
    </source>
</evidence>
<dbReference type="OrthoDB" id="422574at2759"/>
<sequence>MTEAIPEPTIHLYTAQTPNGIKVSMLLEELGLPYKVTAIDLAKNVQKEPWFLDINPNGRIPALTDVLPNGEPIHIFESGAIMQYLVDRYDTEYKVSYPRGTKEYWEMTSWLFWQMGGLGPMQGQANHFSRYAPEKIQYGIDRYRNETRRLYRVMDTQLSKSKSGYLVGDRCTIADLACWGWVAASHWAGVSLDEFPHLNAWLDRLLARPGVEKGRHVPKRHTVLDMRGKSEEELDREAEKTRAWIQESMKEEAKK</sequence>
<dbReference type="PROSITE" id="PS50405">
    <property type="entry name" value="GST_CTER"/>
    <property type="match status" value="1"/>
</dbReference>
<keyword evidence="5" id="KW-0808">Transferase</keyword>
<accession>G0SH05</accession>
<proteinExistence type="inferred from homology"/>
<evidence type="ECO:0000256" key="2">
    <source>
        <dbReference type="SAM" id="MobiDB-lite"/>
    </source>
</evidence>
<name>G0SH05_CHATD</name>
<dbReference type="InterPro" id="IPR004046">
    <property type="entry name" value="GST_C"/>
</dbReference>
<dbReference type="PROSITE" id="PS50404">
    <property type="entry name" value="GST_NTER"/>
    <property type="match status" value="1"/>
</dbReference>
<evidence type="ECO:0000259" key="4">
    <source>
        <dbReference type="PROSITE" id="PS50405"/>
    </source>
</evidence>
<dbReference type="InterPro" id="IPR004045">
    <property type="entry name" value="Glutathione_S-Trfase_N"/>
</dbReference>
<dbReference type="eggNOG" id="KOG0867">
    <property type="taxonomic scope" value="Eukaryota"/>
</dbReference>
<dbReference type="Gene3D" id="1.20.1050.10">
    <property type="match status" value="1"/>
</dbReference>
<dbReference type="Pfam" id="PF14497">
    <property type="entry name" value="GST_C_3"/>
    <property type="match status" value="1"/>
</dbReference>
<dbReference type="Pfam" id="PF13409">
    <property type="entry name" value="GST_N_2"/>
    <property type="match status" value="1"/>
</dbReference>
<dbReference type="Gene3D" id="3.40.30.10">
    <property type="entry name" value="Glutaredoxin"/>
    <property type="match status" value="1"/>
</dbReference>
<dbReference type="OMA" id="GHSGAEY"/>